<dbReference type="InterPro" id="IPR035994">
    <property type="entry name" value="Nucleoside_phosphorylase_sf"/>
</dbReference>
<reference evidence="3 4" key="1">
    <citation type="submission" date="2015-06" db="EMBL/GenBank/DDBJ databases">
        <title>Cloning and characterization of the uncialamcin biosynthetic gene cluster.</title>
        <authorList>
            <person name="Yan X."/>
            <person name="Huang T."/>
            <person name="Ge H."/>
            <person name="Shen B."/>
        </authorList>
    </citation>
    <scope>NUCLEOTIDE SEQUENCE [LARGE SCALE GENOMIC DNA]</scope>
    <source>
        <strain evidence="3 4">DCA2648</strain>
    </source>
</reference>
<dbReference type="RefSeq" id="WP_073787147.1">
    <property type="nucleotide sequence ID" value="NZ_LFBV01000002.1"/>
</dbReference>
<name>A0A1Q4VB85_9ACTN</name>
<dbReference type="GO" id="GO:0009116">
    <property type="term" value="P:nucleoside metabolic process"/>
    <property type="evidence" value="ECO:0007669"/>
    <property type="project" value="InterPro"/>
</dbReference>
<dbReference type="Proteomes" id="UP000186455">
    <property type="component" value="Unassembled WGS sequence"/>
</dbReference>
<protein>
    <recommendedName>
        <fullName evidence="2">Nucleoside phosphorylase domain-containing protein</fullName>
    </recommendedName>
</protein>
<feature type="compositionally biased region" description="Low complexity" evidence="1">
    <location>
        <begin position="294"/>
        <end position="308"/>
    </location>
</feature>
<evidence type="ECO:0000313" key="3">
    <source>
        <dbReference type="EMBL" id="OKH94960.1"/>
    </source>
</evidence>
<feature type="compositionally biased region" description="Basic and acidic residues" evidence="1">
    <location>
        <begin position="380"/>
        <end position="395"/>
    </location>
</feature>
<dbReference type="Pfam" id="PF01048">
    <property type="entry name" value="PNP_UDP_1"/>
    <property type="match status" value="1"/>
</dbReference>
<feature type="compositionally biased region" description="Polar residues" evidence="1">
    <location>
        <begin position="348"/>
        <end position="359"/>
    </location>
</feature>
<evidence type="ECO:0000256" key="1">
    <source>
        <dbReference type="SAM" id="MobiDB-lite"/>
    </source>
</evidence>
<dbReference type="EMBL" id="LFBV01000002">
    <property type="protein sequence ID" value="OKH94960.1"/>
    <property type="molecule type" value="Genomic_DNA"/>
</dbReference>
<dbReference type="STRING" id="1048205.AB852_12560"/>
<evidence type="ECO:0000313" key="4">
    <source>
        <dbReference type="Proteomes" id="UP000186455"/>
    </source>
</evidence>
<gene>
    <name evidence="3" type="ORF">AB852_12560</name>
</gene>
<dbReference type="GO" id="GO:0019284">
    <property type="term" value="P:L-methionine salvage from S-adenosylmethionine"/>
    <property type="evidence" value="ECO:0007669"/>
    <property type="project" value="TreeGrafter"/>
</dbReference>
<comment type="caution">
    <text evidence="3">The sequence shown here is derived from an EMBL/GenBank/DDBJ whole genome shotgun (WGS) entry which is preliminary data.</text>
</comment>
<feature type="domain" description="Nucleoside phosphorylase" evidence="2">
    <location>
        <begin position="5"/>
        <end position="242"/>
    </location>
</feature>
<feature type="region of interest" description="Disordered" evidence="1">
    <location>
        <begin position="285"/>
        <end position="308"/>
    </location>
</feature>
<dbReference type="GO" id="GO:0008782">
    <property type="term" value="F:adenosylhomocysteine nucleosidase activity"/>
    <property type="evidence" value="ECO:0007669"/>
    <property type="project" value="TreeGrafter"/>
</dbReference>
<feature type="region of interest" description="Disordered" evidence="1">
    <location>
        <begin position="338"/>
        <end position="395"/>
    </location>
</feature>
<dbReference type="SUPFAM" id="SSF53167">
    <property type="entry name" value="Purine and uridine phosphorylases"/>
    <property type="match status" value="1"/>
</dbReference>
<proteinExistence type="predicted"/>
<evidence type="ECO:0000259" key="2">
    <source>
        <dbReference type="Pfam" id="PF01048"/>
    </source>
</evidence>
<keyword evidence="4" id="KW-1185">Reference proteome</keyword>
<dbReference type="AlphaFoldDB" id="A0A1Q4VB85"/>
<dbReference type="GO" id="GO:0005829">
    <property type="term" value="C:cytosol"/>
    <property type="evidence" value="ECO:0007669"/>
    <property type="project" value="TreeGrafter"/>
</dbReference>
<sequence length="395" mass="41818">MNLPRVGLIVPLREEFNYVASVLDILGDTEENGRVYHRFVIPGTQDTGILTVIHDMGLANGALAAHDLVSTFHVPLIAVIGTAAALDKDIRLGDVVIASEIIDYLQAAKATEDADDPSRIRISIAGTHWKPSAPLLSYVRNFPIRQATRRKAEEWSEAAHARCRIEPGARPAKAPVYHVGHIASGDVVVGSEAFISLLKNHDRKCSAVEMEAGGAALSVYQNNKVELMVVRGVSDRAEKSKTATDQTLDIDGAPNAWRGYAVRNATTLLMTLLAGPGFPWRGSPHLPVPYEPHTPASTGSTGTPGSSSGASFGTVAMALPAGAAAALTAAAVIRHHHRDGTPEGTDAGHTSQSPGGTDTNTDERHDGSGLPAVDHQPQLTDHHGPVTEHHDPGLF</sequence>
<dbReference type="PANTHER" id="PTHR46832:SF1">
    <property type="entry name" value="5'-METHYLTHIOADENOSINE_S-ADENOSYLHOMOCYSTEINE NUCLEOSIDASE"/>
    <property type="match status" value="1"/>
</dbReference>
<organism evidence="3 4">
    <name type="scientific">Streptomyces uncialis</name>
    <dbReference type="NCBI Taxonomy" id="1048205"/>
    <lineage>
        <taxon>Bacteria</taxon>
        <taxon>Bacillati</taxon>
        <taxon>Actinomycetota</taxon>
        <taxon>Actinomycetes</taxon>
        <taxon>Kitasatosporales</taxon>
        <taxon>Streptomycetaceae</taxon>
        <taxon>Streptomyces</taxon>
    </lineage>
</organism>
<dbReference type="GO" id="GO:0008930">
    <property type="term" value="F:methylthioadenosine nucleosidase activity"/>
    <property type="evidence" value="ECO:0007669"/>
    <property type="project" value="TreeGrafter"/>
</dbReference>
<dbReference type="PANTHER" id="PTHR46832">
    <property type="entry name" value="5'-METHYLTHIOADENOSINE/S-ADENOSYLHOMOCYSTEINE NUCLEOSIDASE"/>
    <property type="match status" value="1"/>
</dbReference>
<accession>A0A1Q4VB85</accession>
<dbReference type="InterPro" id="IPR000845">
    <property type="entry name" value="Nucleoside_phosphorylase_d"/>
</dbReference>
<dbReference type="Gene3D" id="3.40.50.1580">
    <property type="entry name" value="Nucleoside phosphorylase domain"/>
    <property type="match status" value="1"/>
</dbReference>